<dbReference type="AlphaFoldDB" id="N0DY23"/>
<accession>N0DY23</accession>
<proteinExistence type="predicted"/>
<feature type="domain" description="Glycosyl transferase family 1" evidence="3">
    <location>
        <begin position="229"/>
        <end position="383"/>
    </location>
</feature>
<evidence type="ECO:0000256" key="1">
    <source>
        <dbReference type="ARBA" id="ARBA00022676"/>
    </source>
</evidence>
<evidence type="ECO:0000259" key="4">
    <source>
        <dbReference type="Pfam" id="PF13439"/>
    </source>
</evidence>
<evidence type="ECO:0000256" key="2">
    <source>
        <dbReference type="ARBA" id="ARBA00022679"/>
    </source>
</evidence>
<keyword evidence="6" id="KW-1185">Reference proteome</keyword>
<dbReference type="OrthoDB" id="9792269at2"/>
<dbReference type="SUPFAM" id="SSF53756">
    <property type="entry name" value="UDP-Glycosyltransferase/glycogen phosphorylase"/>
    <property type="match status" value="1"/>
</dbReference>
<dbReference type="InterPro" id="IPR001296">
    <property type="entry name" value="Glyco_trans_1"/>
</dbReference>
<keyword evidence="2 5" id="KW-0808">Transferase</keyword>
<dbReference type="HOGENOM" id="CLU_009583_27_4_11"/>
<dbReference type="Gene3D" id="3.40.50.2000">
    <property type="entry name" value="Glycogen Phosphorylase B"/>
    <property type="match status" value="2"/>
</dbReference>
<dbReference type="EMBL" id="CAIZ01000035">
    <property type="protein sequence ID" value="CCH69007.1"/>
    <property type="molecule type" value="Genomic_DNA"/>
</dbReference>
<comment type="caution">
    <text evidence="5">The sequence shown here is derived from an EMBL/GenBank/DDBJ whole genome shotgun (WGS) entry which is preliminary data.</text>
</comment>
<organism evidence="5 6">
    <name type="scientific">Phycicoccus elongatus Lp2</name>
    <dbReference type="NCBI Taxonomy" id="1193181"/>
    <lineage>
        <taxon>Bacteria</taxon>
        <taxon>Bacillati</taxon>
        <taxon>Actinomycetota</taxon>
        <taxon>Actinomycetes</taxon>
        <taxon>Micrococcales</taxon>
        <taxon>Intrasporangiaceae</taxon>
        <taxon>Phycicoccus</taxon>
    </lineage>
</organism>
<dbReference type="CDD" id="cd03801">
    <property type="entry name" value="GT4_PimA-like"/>
    <property type="match status" value="1"/>
</dbReference>
<keyword evidence="1" id="KW-0328">Glycosyltransferase</keyword>
<dbReference type="Pfam" id="PF13439">
    <property type="entry name" value="Glyco_transf_4"/>
    <property type="match status" value="1"/>
</dbReference>
<dbReference type="GO" id="GO:0009103">
    <property type="term" value="P:lipopolysaccharide biosynthetic process"/>
    <property type="evidence" value="ECO:0007669"/>
    <property type="project" value="TreeGrafter"/>
</dbReference>
<evidence type="ECO:0000313" key="6">
    <source>
        <dbReference type="Proteomes" id="UP000013167"/>
    </source>
</evidence>
<feature type="domain" description="Glycosyltransferase subfamily 4-like N-terminal" evidence="4">
    <location>
        <begin position="15"/>
        <end position="216"/>
    </location>
</feature>
<dbReference type="RefSeq" id="WP_010849264.1">
    <property type="nucleotide sequence ID" value="NZ_HF570956.1"/>
</dbReference>
<reference evidence="5 6" key="1">
    <citation type="journal article" date="2013" name="ISME J.">
        <title>A metabolic model for members of the genus Tetrasphaera involved in enhanced biological phosphorus removal.</title>
        <authorList>
            <person name="Kristiansen R."/>
            <person name="Nguyen H.T.T."/>
            <person name="Saunders A.M."/>
            <person name="Nielsen J.L."/>
            <person name="Wimmer R."/>
            <person name="Le V.Q."/>
            <person name="McIlroy S.J."/>
            <person name="Petrovski S."/>
            <person name="Seviour R.J."/>
            <person name="Calteau A."/>
            <person name="Nielsen K.L."/>
            <person name="Nielsen P.H."/>
        </authorList>
    </citation>
    <scope>NUCLEOTIDE SEQUENCE [LARGE SCALE GENOMIC DNA]</scope>
    <source>
        <strain evidence="5 6">Lp2</strain>
    </source>
</reference>
<dbReference type="STRING" id="1193181.BN10_130021"/>
<name>N0DY23_9MICO</name>
<dbReference type="GO" id="GO:0016757">
    <property type="term" value="F:glycosyltransferase activity"/>
    <property type="evidence" value="ECO:0007669"/>
    <property type="project" value="UniProtKB-KW"/>
</dbReference>
<dbReference type="PANTHER" id="PTHR46401">
    <property type="entry name" value="GLYCOSYLTRANSFERASE WBBK-RELATED"/>
    <property type="match status" value="1"/>
</dbReference>
<evidence type="ECO:0000313" key="5">
    <source>
        <dbReference type="EMBL" id="CCH69007.1"/>
    </source>
</evidence>
<dbReference type="Proteomes" id="UP000013167">
    <property type="component" value="Unassembled WGS sequence"/>
</dbReference>
<sequence>MRVALLSYRSKPHCGGQGIYLRHLSRELVALGHEVTVFSGQPYPELDPGVDLVEVPSLDLYREPDPFRVPHLREFRDRVDVVEFATMCTAGFPEPWTFGMRLVRDHLDALRTFDVIHDNQTLAHGILELQDLGLPLVTSIHHPITMDRKLDLAAAPTWRKKLSLRRWYGFLRMQGRVARRLRHIVTVSQSSAIDIAREFGVDPGRIDVVPLGVQPEVFTEYAGERVPGRIVAMASADSPLKGISTLLESLAKLRTDRDVTLTLVTRPTPGGVTERLVERLGIGDIVHVVNGLSVEDLAATMGSAEIVCVPSLYEGFSLPTLEAMACGTPLVVSNGGAIPEVVGAPGVCADIVPAGDAEALTAALRALLDDPDRRARMGAAARARARSEFSWETVARATARIYEHVVHESRTTATTD</sequence>
<gene>
    <name evidence="5" type="ORF">BN10_130021</name>
</gene>
<dbReference type="InterPro" id="IPR028098">
    <property type="entry name" value="Glyco_trans_4-like_N"/>
</dbReference>
<dbReference type="eggNOG" id="COG0438">
    <property type="taxonomic scope" value="Bacteria"/>
</dbReference>
<dbReference type="Pfam" id="PF00534">
    <property type="entry name" value="Glycos_transf_1"/>
    <property type="match status" value="1"/>
</dbReference>
<protein>
    <submittedName>
        <fullName evidence="5">Glycosyl transferase, group 1</fullName>
    </submittedName>
</protein>
<dbReference type="PANTHER" id="PTHR46401:SF2">
    <property type="entry name" value="GLYCOSYLTRANSFERASE WBBK-RELATED"/>
    <property type="match status" value="1"/>
</dbReference>
<evidence type="ECO:0000259" key="3">
    <source>
        <dbReference type="Pfam" id="PF00534"/>
    </source>
</evidence>